<sequence>MSHRTKYHILNTVCGEFINEVAVEVFEELAARHLYGVPSLGPLAPEADTAGGYICASVDEEIKQLAEETLNETIEDTLIDSKAEIAFESVFEEVLDDMSIINDALLDELAEFTFYMLVDDEIQKDIKRAAMRFQTEHPNRKILIARDPAQQSQSVTSILDSIIDKIILNHLVDHVATRGRSFLEWDAGDRVVDAILADVLLQRHLSLREAEFTNTDEVGNKRVIHRTSV</sequence>
<dbReference type="AlphaFoldDB" id="A0A1Y2CVL6"/>
<dbReference type="OrthoDB" id="2110603at2759"/>
<organism evidence="1 2">
    <name type="scientific">Rhizoclosmatium globosum</name>
    <dbReference type="NCBI Taxonomy" id="329046"/>
    <lineage>
        <taxon>Eukaryota</taxon>
        <taxon>Fungi</taxon>
        <taxon>Fungi incertae sedis</taxon>
        <taxon>Chytridiomycota</taxon>
        <taxon>Chytridiomycota incertae sedis</taxon>
        <taxon>Chytridiomycetes</taxon>
        <taxon>Chytridiales</taxon>
        <taxon>Chytriomycetaceae</taxon>
        <taxon>Rhizoclosmatium</taxon>
    </lineage>
</organism>
<reference evidence="1 2" key="1">
    <citation type="submission" date="2016-07" db="EMBL/GenBank/DDBJ databases">
        <title>Pervasive Adenine N6-methylation of Active Genes in Fungi.</title>
        <authorList>
            <consortium name="DOE Joint Genome Institute"/>
            <person name="Mondo S.J."/>
            <person name="Dannebaum R.O."/>
            <person name="Kuo R.C."/>
            <person name="Labutti K."/>
            <person name="Haridas S."/>
            <person name="Kuo A."/>
            <person name="Salamov A."/>
            <person name="Ahrendt S.R."/>
            <person name="Lipzen A."/>
            <person name="Sullivan W."/>
            <person name="Andreopoulos W.B."/>
            <person name="Clum A."/>
            <person name="Lindquist E."/>
            <person name="Daum C."/>
            <person name="Ramamoorthy G.K."/>
            <person name="Gryganskyi A."/>
            <person name="Culley D."/>
            <person name="Magnuson J.K."/>
            <person name="James T.Y."/>
            <person name="O'Malley M.A."/>
            <person name="Stajich J.E."/>
            <person name="Spatafora J.W."/>
            <person name="Visel A."/>
            <person name="Grigoriev I.V."/>
        </authorList>
    </citation>
    <scope>NUCLEOTIDE SEQUENCE [LARGE SCALE GENOMIC DNA]</scope>
    <source>
        <strain evidence="1 2">JEL800</strain>
    </source>
</reference>
<dbReference type="EMBL" id="MCGO01000006">
    <property type="protein sequence ID" value="ORY51017.1"/>
    <property type="molecule type" value="Genomic_DNA"/>
</dbReference>
<evidence type="ECO:0000313" key="2">
    <source>
        <dbReference type="Proteomes" id="UP000193642"/>
    </source>
</evidence>
<name>A0A1Y2CVL6_9FUNG</name>
<proteinExistence type="predicted"/>
<dbReference type="Proteomes" id="UP000193642">
    <property type="component" value="Unassembled WGS sequence"/>
</dbReference>
<gene>
    <name evidence="1" type="ORF">BCR33DRAFT_501223</name>
</gene>
<keyword evidence="2" id="KW-1185">Reference proteome</keyword>
<comment type="caution">
    <text evidence="1">The sequence shown here is derived from an EMBL/GenBank/DDBJ whole genome shotgun (WGS) entry which is preliminary data.</text>
</comment>
<accession>A0A1Y2CVL6</accession>
<evidence type="ECO:0000313" key="1">
    <source>
        <dbReference type="EMBL" id="ORY51017.1"/>
    </source>
</evidence>
<protein>
    <submittedName>
        <fullName evidence="1">Uncharacterized protein</fullName>
    </submittedName>
</protein>